<evidence type="ECO:0000313" key="1">
    <source>
        <dbReference type="EMBL" id="RTR29066.1"/>
    </source>
</evidence>
<proteinExistence type="predicted"/>
<accession>A0A3S0JUB0</accession>
<dbReference type="RefSeq" id="WP_126351521.1">
    <property type="nucleotide sequence ID" value="NZ_CP086380.1"/>
</dbReference>
<reference evidence="1 2" key="1">
    <citation type="submission" date="2018-12" db="EMBL/GenBank/DDBJ databases">
        <title>Deinococcus radiophilus ATCC 27603 genome sequencing and assembly.</title>
        <authorList>
            <person name="Maclea K.S."/>
            <person name="Maynard C.R."/>
        </authorList>
    </citation>
    <scope>NUCLEOTIDE SEQUENCE [LARGE SCALE GENOMIC DNA]</scope>
    <source>
        <strain evidence="1 2">ATCC 27603</strain>
    </source>
</reference>
<organism evidence="1 2">
    <name type="scientific">Deinococcus radiophilus</name>
    <dbReference type="NCBI Taxonomy" id="32062"/>
    <lineage>
        <taxon>Bacteria</taxon>
        <taxon>Thermotogati</taxon>
        <taxon>Deinococcota</taxon>
        <taxon>Deinococci</taxon>
        <taxon>Deinococcales</taxon>
        <taxon>Deinococcaceae</taxon>
        <taxon>Deinococcus</taxon>
    </lineage>
</organism>
<gene>
    <name evidence="1" type="ORF">EJ104_04270</name>
</gene>
<protein>
    <submittedName>
        <fullName evidence="1">Uncharacterized protein</fullName>
    </submittedName>
</protein>
<comment type="caution">
    <text evidence="1">The sequence shown here is derived from an EMBL/GenBank/DDBJ whole genome shotgun (WGS) entry which is preliminary data.</text>
</comment>
<name>A0A3S0JUB0_9DEIO</name>
<dbReference type="OrthoDB" id="9840172at2"/>
<sequence>MTAPDPTFSANTSAAIRRDKDYLELAFQPAVQGGAVTFARVPLLSELGGFQPQTNVARKPLFVDADGKTRTLVAIMNEGGNIQFAVAANSSDPTFKAVLKASKEGKSVLYKAHYASSGVTIQGEAAVQDRGMQGGATDIPEWGFTLEAMAAEYLDAAGAVIA</sequence>
<dbReference type="AlphaFoldDB" id="A0A3S0JUB0"/>
<keyword evidence="2" id="KW-1185">Reference proteome</keyword>
<dbReference type="Proteomes" id="UP000277766">
    <property type="component" value="Unassembled WGS sequence"/>
</dbReference>
<evidence type="ECO:0000313" key="2">
    <source>
        <dbReference type="Proteomes" id="UP000277766"/>
    </source>
</evidence>
<dbReference type="EMBL" id="RXPE01000005">
    <property type="protein sequence ID" value="RTR29066.1"/>
    <property type="molecule type" value="Genomic_DNA"/>
</dbReference>